<organism evidence="2 3">
    <name type="scientific">Massariosphaeria phaeospora</name>
    <dbReference type="NCBI Taxonomy" id="100035"/>
    <lineage>
        <taxon>Eukaryota</taxon>
        <taxon>Fungi</taxon>
        <taxon>Dikarya</taxon>
        <taxon>Ascomycota</taxon>
        <taxon>Pezizomycotina</taxon>
        <taxon>Dothideomycetes</taxon>
        <taxon>Pleosporomycetidae</taxon>
        <taxon>Pleosporales</taxon>
        <taxon>Pleosporales incertae sedis</taxon>
        <taxon>Massariosphaeria</taxon>
    </lineage>
</organism>
<gene>
    <name evidence="2" type="ORF">BDV95DRAFT_582791</name>
</gene>
<feature type="compositionally biased region" description="Low complexity" evidence="1">
    <location>
        <begin position="491"/>
        <end position="500"/>
    </location>
</feature>
<sequence length="639" mass="66747">MTDRASGVRNLRAMFETQSAASSPEPRGRSPADTTSSADGPVRPASKVRASFVSVGPSGHIPKDTGTTKGTADGLNTPTATHRDSFSVSRDLSGVTTELKKVVIEEKEARQNSDAVPEAIPEQAVESREASISPPPIREPRDDMPNLGTIMKGSSFPESGKPETEDLEPLQITEPARETPTDPEPEQKPEQELEPEPELEPEQEPEPQQEQEQGSKPETAIEEGKGADAPSSDSPGDNPDKPVTAVQEEASLKPGDPTDQVAVSGGEALPPPTEALPSKDTAEPALEASKLVENKVRTNGTTATTNGRAAQKKPPAISTIKASTAKASSSKSPLPKSPGVARLPKTPTTPKPAPSPSFTKSPAPTKAQPKPTAKEPAKVPAPKPGRASLRAPTSSTTTTASATTKTKAPAPETKKPAVSKPTTSSAPKAGTTTSPGGFKKPKPRSPTRPVRLPSHLIAPTAASAAKHDDDATAQKVVKKPSIASRPPPKTAAPTRTPRTSLVPSTAPGKRPDSRASTRGAPDEGFLARMMRPTASSASKTHDKPASPPRKGASVKASSKPQSHDGAMAKGKKKVEEAASKIKAVVSNGHNEEHDTEHDTEPINTAETTVAKEAAVEEPDEQVESAVELQTPSFEEQAIR</sequence>
<accession>A0A7C8I7J3</accession>
<evidence type="ECO:0008006" key="4">
    <source>
        <dbReference type="Google" id="ProtNLM"/>
    </source>
</evidence>
<protein>
    <recommendedName>
        <fullName evidence="4">Mucin-7</fullName>
    </recommendedName>
</protein>
<evidence type="ECO:0000313" key="2">
    <source>
        <dbReference type="EMBL" id="KAF2867190.1"/>
    </source>
</evidence>
<dbReference type="Proteomes" id="UP000481861">
    <property type="component" value="Unassembled WGS sequence"/>
</dbReference>
<feature type="compositionally biased region" description="Acidic residues" evidence="1">
    <location>
        <begin position="192"/>
        <end position="209"/>
    </location>
</feature>
<feature type="compositionally biased region" description="Low complexity" evidence="1">
    <location>
        <begin position="297"/>
        <end position="309"/>
    </location>
</feature>
<evidence type="ECO:0000256" key="1">
    <source>
        <dbReference type="SAM" id="MobiDB-lite"/>
    </source>
</evidence>
<dbReference type="EMBL" id="JAADJZ010000024">
    <property type="protein sequence ID" value="KAF2867190.1"/>
    <property type="molecule type" value="Genomic_DNA"/>
</dbReference>
<name>A0A7C8I7J3_9PLEO</name>
<feature type="compositionally biased region" description="Polar residues" evidence="1">
    <location>
        <begin position="76"/>
        <end position="94"/>
    </location>
</feature>
<dbReference type="AlphaFoldDB" id="A0A7C8I7J3"/>
<comment type="caution">
    <text evidence="2">The sequence shown here is derived from an EMBL/GenBank/DDBJ whole genome shotgun (WGS) entry which is preliminary data.</text>
</comment>
<feature type="compositionally biased region" description="Basic and acidic residues" evidence="1">
    <location>
        <begin position="175"/>
        <end position="191"/>
    </location>
</feature>
<proteinExistence type="predicted"/>
<feature type="compositionally biased region" description="Low complexity" evidence="1">
    <location>
        <begin position="356"/>
        <end position="371"/>
    </location>
</feature>
<feature type="region of interest" description="Disordered" evidence="1">
    <location>
        <begin position="1"/>
        <end position="94"/>
    </location>
</feature>
<feature type="compositionally biased region" description="Basic and acidic residues" evidence="1">
    <location>
        <begin position="589"/>
        <end position="600"/>
    </location>
</feature>
<feature type="compositionally biased region" description="Polar residues" evidence="1">
    <location>
        <begin position="420"/>
        <end position="435"/>
    </location>
</feature>
<dbReference type="OrthoDB" id="3600083at2759"/>
<feature type="compositionally biased region" description="Low complexity" evidence="1">
    <location>
        <begin position="316"/>
        <end position="334"/>
    </location>
</feature>
<evidence type="ECO:0000313" key="3">
    <source>
        <dbReference type="Proteomes" id="UP000481861"/>
    </source>
</evidence>
<feature type="compositionally biased region" description="Low complexity" evidence="1">
    <location>
        <begin position="64"/>
        <end position="74"/>
    </location>
</feature>
<reference evidence="2 3" key="1">
    <citation type="submission" date="2020-01" db="EMBL/GenBank/DDBJ databases">
        <authorList>
            <consortium name="DOE Joint Genome Institute"/>
            <person name="Haridas S."/>
            <person name="Albert R."/>
            <person name="Binder M."/>
            <person name="Bloem J."/>
            <person name="Labutti K."/>
            <person name="Salamov A."/>
            <person name="Andreopoulos B."/>
            <person name="Baker S.E."/>
            <person name="Barry K."/>
            <person name="Bills G."/>
            <person name="Bluhm B.H."/>
            <person name="Cannon C."/>
            <person name="Castanera R."/>
            <person name="Culley D.E."/>
            <person name="Daum C."/>
            <person name="Ezra D."/>
            <person name="Gonzalez J.B."/>
            <person name="Henrissat B."/>
            <person name="Kuo A."/>
            <person name="Liang C."/>
            <person name="Lipzen A."/>
            <person name="Lutzoni F."/>
            <person name="Magnuson J."/>
            <person name="Mondo S."/>
            <person name="Nolan M."/>
            <person name="Ohm R."/>
            <person name="Pangilinan J."/>
            <person name="Park H.-J.H."/>
            <person name="Ramirez L."/>
            <person name="Alfaro M."/>
            <person name="Sun H."/>
            <person name="Tritt A."/>
            <person name="Yoshinaga Y."/>
            <person name="Zwiers L.-H.L."/>
            <person name="Turgeon B.G."/>
            <person name="Goodwin S.B."/>
            <person name="Spatafora J.W."/>
            <person name="Crous P.W."/>
            <person name="Grigoriev I.V."/>
        </authorList>
    </citation>
    <scope>NUCLEOTIDE SEQUENCE [LARGE SCALE GENOMIC DNA]</scope>
    <source>
        <strain evidence="2 3">CBS 611.86</strain>
    </source>
</reference>
<feature type="region of interest" description="Disordered" evidence="1">
    <location>
        <begin position="106"/>
        <end position="639"/>
    </location>
</feature>
<keyword evidence="3" id="KW-1185">Reference proteome</keyword>
<feature type="compositionally biased region" description="Low complexity" evidence="1">
    <location>
        <begin position="391"/>
        <end position="411"/>
    </location>
</feature>